<evidence type="ECO:0000256" key="1">
    <source>
        <dbReference type="SAM" id="Phobius"/>
    </source>
</evidence>
<keyword evidence="1" id="KW-1133">Transmembrane helix</keyword>
<evidence type="ECO:0000313" key="3">
    <source>
        <dbReference type="Proteomes" id="UP000214588"/>
    </source>
</evidence>
<name>A0A226C125_9FIRM</name>
<evidence type="ECO:0008006" key="4">
    <source>
        <dbReference type="Google" id="ProtNLM"/>
    </source>
</evidence>
<dbReference type="EMBL" id="NIQC01000007">
    <property type="protein sequence ID" value="OWZ84149.1"/>
    <property type="molecule type" value="Genomic_DNA"/>
</dbReference>
<accession>A0A226C125</accession>
<dbReference type="OrthoDB" id="1634137at2"/>
<sequence length="104" mass="11863">MNKGDEIMKNNDNKLQEKLVEQTAELLDKLERFKLSEYMQLLNSPIRFFWINFLGGVARGLGFSVGVTILGALLIYFLQQLVVLNLPVIGDFIAEIVKIVQKHL</sequence>
<dbReference type="AlphaFoldDB" id="A0A226C125"/>
<proteinExistence type="predicted"/>
<evidence type="ECO:0000313" key="2">
    <source>
        <dbReference type="EMBL" id="OWZ84149.1"/>
    </source>
</evidence>
<keyword evidence="1" id="KW-0812">Transmembrane</keyword>
<dbReference type="Proteomes" id="UP000214588">
    <property type="component" value="Unassembled WGS sequence"/>
</dbReference>
<gene>
    <name evidence="2" type="ORF">CDO51_04575</name>
</gene>
<organism evidence="2 3">
    <name type="scientific">Natranaerobius trueperi</name>
    <dbReference type="NCBI Taxonomy" id="759412"/>
    <lineage>
        <taxon>Bacteria</taxon>
        <taxon>Bacillati</taxon>
        <taxon>Bacillota</taxon>
        <taxon>Clostridia</taxon>
        <taxon>Natranaerobiales</taxon>
        <taxon>Natranaerobiaceae</taxon>
        <taxon>Natranaerobius</taxon>
    </lineage>
</organism>
<reference evidence="2 3" key="1">
    <citation type="submission" date="2017-06" db="EMBL/GenBank/DDBJ databases">
        <title>Draft Genome Sequence of Natranaerobius trueperi halophilic, alkalithermophilic bacteria from soda lakes.</title>
        <authorList>
            <person name="Zhao B."/>
        </authorList>
    </citation>
    <scope>NUCLEOTIDE SEQUENCE [LARGE SCALE GENOMIC DNA]</scope>
    <source>
        <strain evidence="2 3">DSM 18760</strain>
    </source>
</reference>
<protein>
    <recommendedName>
        <fullName evidence="4">Signal transduction histidine kinase</fullName>
    </recommendedName>
</protein>
<feature type="transmembrane region" description="Helical" evidence="1">
    <location>
        <begin position="49"/>
        <end position="78"/>
    </location>
</feature>
<dbReference type="Pfam" id="PF18910">
    <property type="entry name" value="DUF5665"/>
    <property type="match status" value="1"/>
</dbReference>
<dbReference type="InterPro" id="IPR043723">
    <property type="entry name" value="DUF5665"/>
</dbReference>
<keyword evidence="3" id="KW-1185">Reference proteome</keyword>
<keyword evidence="1" id="KW-0472">Membrane</keyword>
<comment type="caution">
    <text evidence="2">The sequence shown here is derived from an EMBL/GenBank/DDBJ whole genome shotgun (WGS) entry which is preliminary data.</text>
</comment>